<dbReference type="GO" id="GO:0008236">
    <property type="term" value="F:serine-type peptidase activity"/>
    <property type="evidence" value="ECO:0007669"/>
    <property type="project" value="InterPro"/>
</dbReference>
<evidence type="ECO:0000259" key="1">
    <source>
        <dbReference type="Pfam" id="PF00326"/>
    </source>
</evidence>
<feature type="domain" description="Peptidase S9 prolyl oligopeptidase catalytic" evidence="1">
    <location>
        <begin position="53"/>
        <end position="145"/>
    </location>
</feature>
<dbReference type="GO" id="GO:0006508">
    <property type="term" value="P:proteolysis"/>
    <property type="evidence" value="ECO:0007669"/>
    <property type="project" value="InterPro"/>
</dbReference>
<proteinExistence type="predicted"/>
<dbReference type="Gene3D" id="3.40.50.1820">
    <property type="entry name" value="alpha/beta hydrolase"/>
    <property type="match status" value="1"/>
</dbReference>
<dbReference type="InterPro" id="IPR029058">
    <property type="entry name" value="AB_hydrolase_fold"/>
</dbReference>
<dbReference type="Pfam" id="PF00326">
    <property type="entry name" value="Peptidase_S9"/>
    <property type="match status" value="1"/>
</dbReference>
<evidence type="ECO:0000313" key="3">
    <source>
        <dbReference type="Proteomes" id="UP000267623"/>
    </source>
</evidence>
<dbReference type="Proteomes" id="UP000267623">
    <property type="component" value="Unassembled WGS sequence"/>
</dbReference>
<comment type="caution">
    <text evidence="2">The sequence shown here is derived from an EMBL/GenBank/DDBJ whole genome shotgun (WGS) entry which is preliminary data.</text>
</comment>
<gene>
    <name evidence="2" type="ORF">EGH73_02365</name>
</gene>
<dbReference type="EMBL" id="RJTU01000015">
    <property type="protein sequence ID" value="ROI14630.1"/>
    <property type="molecule type" value="Genomic_DNA"/>
</dbReference>
<dbReference type="AlphaFoldDB" id="A0A3N0XBA9"/>
<sequence>MGHLSAKKINRYLNKLFRTDAHPVIQKWFKFYYPKTYITRNKKILELTGFDVEKQKYEAIKPLRKLSPANYVTKHTVPTLIFHGNQDDVVDVRQSEHLVKKLQNHKIKHQYFVVHNANHTFNNISSDDANNIAQKTVNFVKHYTKRQE</sequence>
<protein>
    <recommendedName>
        <fullName evidence="1">Peptidase S9 prolyl oligopeptidase catalytic domain-containing protein</fullName>
    </recommendedName>
</protein>
<dbReference type="InterPro" id="IPR001375">
    <property type="entry name" value="Peptidase_S9_cat"/>
</dbReference>
<organism evidence="2 3">
    <name type="scientific">Epilithonimonas hominis</name>
    <dbReference type="NCBI Taxonomy" id="420404"/>
    <lineage>
        <taxon>Bacteria</taxon>
        <taxon>Pseudomonadati</taxon>
        <taxon>Bacteroidota</taxon>
        <taxon>Flavobacteriia</taxon>
        <taxon>Flavobacteriales</taxon>
        <taxon>Weeksellaceae</taxon>
        <taxon>Chryseobacterium group</taxon>
        <taxon>Epilithonimonas</taxon>
    </lineage>
</organism>
<evidence type="ECO:0000313" key="2">
    <source>
        <dbReference type="EMBL" id="ROI14630.1"/>
    </source>
</evidence>
<reference evidence="3" key="1">
    <citation type="submission" date="2018-11" db="EMBL/GenBank/DDBJ databases">
        <title>Proposal to divide the Flavobacteriaceae and reorganize its genera based on Amino Acid Identity values calculated from whole genome sequences.</title>
        <authorList>
            <person name="Nicholson A.C."/>
            <person name="Gulvik C.A."/>
            <person name="Whitney A.M."/>
            <person name="Humrighouse B.W."/>
            <person name="Bell M."/>
            <person name="Holmes B."/>
            <person name="Steigerwalt A."/>
            <person name="Villarma A."/>
            <person name="Sheth M."/>
            <person name="Batra D."/>
            <person name="Pryor J."/>
            <person name="Bernardet J.-F."/>
            <person name="Hugo C."/>
            <person name="Kampfer P."/>
            <person name="Newman J."/>
            <person name="Mcquiston J."/>
        </authorList>
    </citation>
    <scope>NUCLEOTIDE SEQUENCE [LARGE SCALE GENOMIC DNA]</scope>
    <source>
        <strain evidence="3">DSM 22165</strain>
    </source>
</reference>
<dbReference type="SUPFAM" id="SSF53474">
    <property type="entry name" value="alpha/beta-Hydrolases"/>
    <property type="match status" value="1"/>
</dbReference>
<accession>A0A3N0XBA9</accession>
<name>A0A3N0XBA9_9FLAO</name>